<gene>
    <name evidence="3" type="ORF">C6P46_006722</name>
</gene>
<keyword evidence="4" id="KW-1185">Reference proteome</keyword>
<dbReference type="Proteomes" id="UP000777482">
    <property type="component" value="Unassembled WGS sequence"/>
</dbReference>
<dbReference type="InterPro" id="IPR006598">
    <property type="entry name" value="CAP10"/>
</dbReference>
<dbReference type="AlphaFoldDB" id="A0A9P6VWG8"/>
<feature type="domain" description="Glycosyl transferase CAP10" evidence="2">
    <location>
        <begin position="496"/>
        <end position="784"/>
    </location>
</feature>
<dbReference type="Pfam" id="PF05686">
    <property type="entry name" value="Glyco_transf_90"/>
    <property type="match status" value="1"/>
</dbReference>
<dbReference type="PANTHER" id="PTHR12203:SF118">
    <property type="entry name" value="BETA-1,2-XYLOSYLTRANSFERASE 1"/>
    <property type="match status" value="1"/>
</dbReference>
<protein>
    <recommendedName>
        <fullName evidence="2">Glycosyl transferase CAP10 domain-containing protein</fullName>
    </recommendedName>
</protein>
<evidence type="ECO:0000259" key="2">
    <source>
        <dbReference type="SMART" id="SM00672"/>
    </source>
</evidence>
<name>A0A9P6VWG8_RHOMI</name>
<evidence type="ECO:0000313" key="3">
    <source>
        <dbReference type="EMBL" id="KAG0657060.1"/>
    </source>
</evidence>
<dbReference type="EMBL" id="PUHQ01000087">
    <property type="protein sequence ID" value="KAG0657060.1"/>
    <property type="molecule type" value="Genomic_DNA"/>
</dbReference>
<dbReference type="OrthoDB" id="541052at2759"/>
<proteinExistence type="predicted"/>
<reference evidence="3 4" key="1">
    <citation type="submission" date="2020-11" db="EMBL/GenBank/DDBJ databases">
        <title>Kefir isolates.</title>
        <authorList>
            <person name="Marcisauskas S."/>
            <person name="Kim Y."/>
            <person name="Blasche S."/>
        </authorList>
    </citation>
    <scope>NUCLEOTIDE SEQUENCE [LARGE SCALE GENOMIC DNA]</scope>
    <source>
        <strain evidence="3 4">KR</strain>
    </source>
</reference>
<organism evidence="3 4">
    <name type="scientific">Rhodotorula mucilaginosa</name>
    <name type="common">Yeast</name>
    <name type="synonym">Rhodotorula rubra</name>
    <dbReference type="NCBI Taxonomy" id="5537"/>
    <lineage>
        <taxon>Eukaryota</taxon>
        <taxon>Fungi</taxon>
        <taxon>Dikarya</taxon>
        <taxon>Basidiomycota</taxon>
        <taxon>Pucciniomycotina</taxon>
        <taxon>Microbotryomycetes</taxon>
        <taxon>Sporidiobolales</taxon>
        <taxon>Sporidiobolaceae</taxon>
        <taxon>Rhodotorula</taxon>
    </lineage>
</organism>
<sequence length="795" mass="88109">MQQRQPHRVVPSTPNLVISRDGHPFATAGDHQIQPAASAGNAGTGSVAVHIPTSGAPHDQGLDAAPSSNGGRAGAGHLKSGTGLAGHYPPSSHSTATGAGHARNGSDGAGGGGAAPPLLPIGRTSPSRVAASSNLSSSVHLPLLAASDHDSAGAASALLDDDDTHAYRIRTPHKSAASSLLSMFLPKPGPRTRLHPFLLLPAFICGMLLTWTGQQSDTARRIVTSTLPSDYVAIASGRPNYTIHTSGHLYVDPAALHASADSSPLALLDSDQASVRAMRHPIHDLINNATREWEAKLARQSKTLVEAVREYKRRYNRNPPKGFDKWFEFAQANSVVLIDEFDQTFNDVLPFWALPPSMIANRSQTIQADPNAITLKIIKGKVEVAGTFAKHPRALDQSGLMKRWAKYVDDVNITMSGHDGPSIMMDWETRQKHIDAAKAGKLLTQEEADGVNDDAAWWGYPLACPPDSRIRRAYNGLEINSLPRGPAFVHDHTKTMDLCANPEWQYLHGFTAWPGARPRRLLPLFSFAKMSIHSDILLTPLEQYWDHEPWDPKWEDKQSDKAVWRGSTTGVWFDRTTWWRASQRVRVWFMGKDEQGSRRVRFLGQGVETPKGVESLVEHDVPTRKLVDKYLDFAFSGKAGQCDVEDGSCDAVKKLFDFQRAFGWNEANEYRYLLDLDGNAWSGRFHRLLSSNSAVIKSTIFPEWYNGWIQPWVHYIPLRVDYTDLFDIMAFFTGDLEGRNAHPELGKQIADNGKEYADKYWRYADMETYLFRVLLEWARVSSHDRPSMDYTGPGT</sequence>
<evidence type="ECO:0000256" key="1">
    <source>
        <dbReference type="SAM" id="MobiDB-lite"/>
    </source>
</evidence>
<comment type="caution">
    <text evidence="3">The sequence shown here is derived from an EMBL/GenBank/DDBJ whole genome shotgun (WGS) entry which is preliminary data.</text>
</comment>
<dbReference type="InterPro" id="IPR051091">
    <property type="entry name" value="O-Glucosyltr/Glycosyltrsf_90"/>
</dbReference>
<feature type="region of interest" description="Disordered" evidence="1">
    <location>
        <begin position="1"/>
        <end position="129"/>
    </location>
</feature>
<accession>A0A9P6VWG8</accession>
<dbReference type="PANTHER" id="PTHR12203">
    <property type="entry name" value="KDEL LYS-ASP-GLU-LEU CONTAINING - RELATED"/>
    <property type="match status" value="1"/>
</dbReference>
<evidence type="ECO:0000313" key="4">
    <source>
        <dbReference type="Proteomes" id="UP000777482"/>
    </source>
</evidence>
<dbReference type="SMART" id="SM00672">
    <property type="entry name" value="CAP10"/>
    <property type="match status" value="1"/>
</dbReference>